<evidence type="ECO:0000313" key="2">
    <source>
        <dbReference type="Proteomes" id="UP000679179"/>
    </source>
</evidence>
<reference evidence="1" key="1">
    <citation type="submission" date="2021-03" db="EMBL/GenBank/DDBJ databases">
        <title>Taxonomic study of Clostridium polyendosporum from meadow-gley soil under rice.</title>
        <authorList>
            <person name="Kobayashi H."/>
            <person name="Tanizawa Y."/>
            <person name="Yagura M."/>
        </authorList>
    </citation>
    <scope>NUCLEOTIDE SEQUENCE</scope>
    <source>
        <strain evidence="1">JCM 30710</strain>
    </source>
</reference>
<gene>
    <name evidence="1" type="ORF">CPJCM30710_22260</name>
</gene>
<dbReference type="RefSeq" id="WP_212904254.1">
    <property type="nucleotide sequence ID" value="NZ_BOPZ01000019.1"/>
</dbReference>
<name>A0A919S1N9_9CLOT</name>
<proteinExistence type="predicted"/>
<evidence type="ECO:0000313" key="1">
    <source>
        <dbReference type="EMBL" id="GIM29560.1"/>
    </source>
</evidence>
<organism evidence="1 2">
    <name type="scientific">Clostridium polyendosporum</name>
    <dbReference type="NCBI Taxonomy" id="69208"/>
    <lineage>
        <taxon>Bacteria</taxon>
        <taxon>Bacillati</taxon>
        <taxon>Bacillota</taxon>
        <taxon>Clostridia</taxon>
        <taxon>Eubacteriales</taxon>
        <taxon>Clostridiaceae</taxon>
        <taxon>Clostridium</taxon>
    </lineage>
</organism>
<accession>A0A919S1N9</accession>
<dbReference type="EMBL" id="BOPZ01000019">
    <property type="protein sequence ID" value="GIM29560.1"/>
    <property type="molecule type" value="Genomic_DNA"/>
</dbReference>
<dbReference type="AlphaFoldDB" id="A0A919S1N9"/>
<sequence>MKKRVFVILLGIVFLSFLFYYQEVNAIKKVDDSWNSYSSNIYKISLRYPSNWRINPKYSNRYEGSDGFFQVGAILGDATSIDKVAEYEINSNLKPYGTSPRISKLSIDGQEARLISPSNDQSQLMNRQSELIIRYPTEIKIHDNKYNYFVLWSDKEHIVEIGNTIKFVYRYGQ</sequence>
<comment type="caution">
    <text evidence="1">The sequence shown here is derived from an EMBL/GenBank/DDBJ whole genome shotgun (WGS) entry which is preliminary data.</text>
</comment>
<keyword evidence="2" id="KW-1185">Reference proteome</keyword>
<dbReference type="Proteomes" id="UP000679179">
    <property type="component" value="Unassembled WGS sequence"/>
</dbReference>
<protein>
    <submittedName>
        <fullName evidence="1">Uncharacterized protein</fullName>
    </submittedName>
</protein>